<feature type="transmembrane region" description="Helical" evidence="10">
    <location>
        <begin position="388"/>
        <end position="413"/>
    </location>
</feature>
<evidence type="ECO:0000256" key="5">
    <source>
        <dbReference type="ARBA" id="ARBA00022597"/>
    </source>
</evidence>
<comment type="subcellular location">
    <subcellularLocation>
        <location evidence="1">Cell membrane</location>
        <topology evidence="1">Multi-pass membrane protein</topology>
    </subcellularLocation>
</comment>
<feature type="transmembrane region" description="Helical" evidence="10">
    <location>
        <begin position="84"/>
        <end position="103"/>
    </location>
</feature>
<dbReference type="Proteomes" id="UP000032420">
    <property type="component" value="Chromosome I"/>
</dbReference>
<dbReference type="PANTHER" id="PTHR48020">
    <property type="entry name" value="PROTON MYO-INOSITOL COTRANSPORTER"/>
    <property type="match status" value="1"/>
</dbReference>
<feature type="transmembrane region" description="Helical" evidence="10">
    <location>
        <begin position="419"/>
        <end position="439"/>
    </location>
</feature>
<dbReference type="PROSITE" id="PS00217">
    <property type="entry name" value="SUGAR_TRANSPORT_2"/>
    <property type="match status" value="1"/>
</dbReference>
<keyword evidence="6 10" id="KW-0812">Transmembrane</keyword>
<dbReference type="PROSITE" id="PS50850">
    <property type="entry name" value="MFS"/>
    <property type="match status" value="1"/>
</dbReference>
<dbReference type="InterPro" id="IPR036259">
    <property type="entry name" value="MFS_trans_sf"/>
</dbReference>
<dbReference type="InterPro" id="IPR005829">
    <property type="entry name" value="Sugar_transporter_CS"/>
</dbReference>
<evidence type="ECO:0000256" key="1">
    <source>
        <dbReference type="ARBA" id="ARBA00004651"/>
    </source>
</evidence>
<dbReference type="SUPFAM" id="SSF103473">
    <property type="entry name" value="MFS general substrate transporter"/>
    <property type="match status" value="1"/>
</dbReference>
<evidence type="ECO:0000256" key="4">
    <source>
        <dbReference type="ARBA" id="ARBA00022475"/>
    </source>
</evidence>
<gene>
    <name evidence="12" type="primary">galP</name>
    <name evidence="12" type="ORF">CEM_060</name>
</gene>
<dbReference type="NCBIfam" id="TIGR00879">
    <property type="entry name" value="SP"/>
    <property type="match status" value="1"/>
</dbReference>
<dbReference type="FunFam" id="1.20.1250.20:FF:000218">
    <property type="entry name" value="facilitated trehalose transporter Tret1"/>
    <property type="match status" value="1"/>
</dbReference>
<feature type="transmembrane region" description="Helical" evidence="10">
    <location>
        <begin position="109"/>
        <end position="131"/>
    </location>
</feature>
<feature type="domain" description="Major facilitator superfamily (MFS) profile" evidence="11">
    <location>
        <begin position="18"/>
        <end position="443"/>
    </location>
</feature>
<keyword evidence="4" id="KW-1003">Cell membrane</keyword>
<feature type="transmembrane region" description="Helical" evidence="10">
    <location>
        <begin position="143"/>
        <end position="167"/>
    </location>
</feature>
<name>A0A078KE74_9GAMM</name>
<feature type="transmembrane region" description="Helical" evidence="10">
    <location>
        <begin position="254"/>
        <end position="280"/>
    </location>
</feature>
<organism evidence="12 13">
    <name type="scientific">Candidatus Johnevansia muelleri</name>
    <dbReference type="NCBI Taxonomy" id="1495769"/>
    <lineage>
        <taxon>Bacteria</taxon>
        <taxon>Pseudomonadati</taxon>
        <taxon>Pseudomonadota</taxon>
        <taxon>Gammaproteobacteria</taxon>
        <taxon>Candidatus Johnevansiales</taxon>
        <taxon>Candidatus Johnevansiaceae</taxon>
        <taxon>Candidatus Johnevansia</taxon>
    </lineage>
</organism>
<dbReference type="GO" id="GO:0022857">
    <property type="term" value="F:transmembrane transporter activity"/>
    <property type="evidence" value="ECO:0007669"/>
    <property type="project" value="InterPro"/>
</dbReference>
<keyword evidence="13" id="KW-1185">Reference proteome</keyword>
<protein>
    <submittedName>
        <fullName evidence="12">Galactose-proton symporter</fullName>
    </submittedName>
</protein>
<sequence length="467" mass="51518">MPYFYIKKTDIMPLVWLSCSLAALAGLLFGMDIGLISGALRFITIEFNLTPSIEGWIVGSMMFGAAIGAIIASSISSNFGRKNALLLSALLFFLGSLVAVLAVNINIVIIARIILGLAVGVASFTTPIYLSEIAPECIRGTMISLYQLMVTIGILIAFISNLIFSYIKSWRCMFGVLMVPAIILFIGVLIVPNSPRWLINQNRLLEARKILWKIRSSKNEIEYEIKEIKECISSNSKTNGFNFFKSNYNFRRSVFLGITLQIVQQFTGINIMMYFAPHIFELTGFNDTAAQLWSTAIIGLVNLLATFIAIAFVDSIGRKALLYTSFSIMSLGMAILGVSLHIGAKNNEFVKYTSMASLVIFVVGFAMAAGPIIWTLCAEIQPINGRDFGISCSTIANWLTNMLIGTFFLSILNNIGGDITFSILAIFNILFIIFTRFFVPETIGVSLEQIEKNLMSGKDLRKLGNKT</sequence>
<dbReference type="InterPro" id="IPR050814">
    <property type="entry name" value="Myo-inositol_Transporter"/>
</dbReference>
<comment type="similarity">
    <text evidence="2 9">Belongs to the major facilitator superfamily. Sugar transporter (TC 2.A.1.1) family.</text>
</comment>
<keyword evidence="8 10" id="KW-0472">Membrane</keyword>
<dbReference type="PROSITE" id="PS00216">
    <property type="entry name" value="SUGAR_TRANSPORT_1"/>
    <property type="match status" value="1"/>
</dbReference>
<evidence type="ECO:0000256" key="6">
    <source>
        <dbReference type="ARBA" id="ARBA00022692"/>
    </source>
</evidence>
<feature type="transmembrane region" description="Helical" evidence="10">
    <location>
        <begin position="355"/>
        <end position="376"/>
    </location>
</feature>
<dbReference type="Gene3D" id="1.20.1250.20">
    <property type="entry name" value="MFS general substrate transporter like domains"/>
    <property type="match status" value="1"/>
</dbReference>
<evidence type="ECO:0000313" key="12">
    <source>
        <dbReference type="EMBL" id="CDZ16332.1"/>
    </source>
</evidence>
<evidence type="ECO:0000256" key="8">
    <source>
        <dbReference type="ARBA" id="ARBA00023136"/>
    </source>
</evidence>
<dbReference type="EMBL" id="LM655252">
    <property type="protein sequence ID" value="CDZ16332.1"/>
    <property type="molecule type" value="Genomic_DNA"/>
</dbReference>
<dbReference type="CDD" id="cd17315">
    <property type="entry name" value="MFS_GLUT_like"/>
    <property type="match status" value="1"/>
</dbReference>
<evidence type="ECO:0000256" key="9">
    <source>
        <dbReference type="RuleBase" id="RU003346"/>
    </source>
</evidence>
<evidence type="ECO:0000259" key="11">
    <source>
        <dbReference type="PROSITE" id="PS50850"/>
    </source>
</evidence>
<evidence type="ECO:0000256" key="10">
    <source>
        <dbReference type="SAM" id="Phobius"/>
    </source>
</evidence>
<feature type="transmembrane region" description="Helical" evidence="10">
    <location>
        <begin position="173"/>
        <end position="191"/>
    </location>
</feature>
<dbReference type="PATRIC" id="fig|1495769.3.peg.54"/>
<feature type="transmembrane region" description="Helical" evidence="10">
    <location>
        <begin position="320"/>
        <end position="343"/>
    </location>
</feature>
<dbReference type="InterPro" id="IPR020846">
    <property type="entry name" value="MFS_dom"/>
</dbReference>
<feature type="transmembrane region" description="Helical" evidence="10">
    <location>
        <begin position="57"/>
        <end position="77"/>
    </location>
</feature>
<evidence type="ECO:0000256" key="2">
    <source>
        <dbReference type="ARBA" id="ARBA00010992"/>
    </source>
</evidence>
<accession>A0A078KE74</accession>
<feature type="transmembrane region" description="Helical" evidence="10">
    <location>
        <begin position="292"/>
        <end position="313"/>
    </location>
</feature>
<keyword evidence="7 10" id="KW-1133">Transmembrane helix</keyword>
<dbReference type="PRINTS" id="PR00171">
    <property type="entry name" value="SUGRTRNSPORT"/>
</dbReference>
<dbReference type="PANTHER" id="PTHR48020:SF12">
    <property type="entry name" value="PROTON MYO-INOSITOL COTRANSPORTER"/>
    <property type="match status" value="1"/>
</dbReference>
<dbReference type="STRING" id="1495769.CEM_060"/>
<keyword evidence="3 9" id="KW-0813">Transport</keyword>
<dbReference type="InterPro" id="IPR003663">
    <property type="entry name" value="Sugar/inositol_transpt"/>
</dbReference>
<dbReference type="OrthoDB" id="5368493at2"/>
<dbReference type="AlphaFoldDB" id="A0A078KE74"/>
<evidence type="ECO:0000256" key="3">
    <source>
        <dbReference type="ARBA" id="ARBA00022448"/>
    </source>
</evidence>
<dbReference type="HOGENOM" id="CLU_001265_30_5_6"/>
<proteinExistence type="inferred from homology"/>
<dbReference type="KEGG" id="eme:CEM_060"/>
<dbReference type="GO" id="GO:0005886">
    <property type="term" value="C:plasma membrane"/>
    <property type="evidence" value="ECO:0007669"/>
    <property type="project" value="UniProtKB-SubCell"/>
</dbReference>
<evidence type="ECO:0000256" key="7">
    <source>
        <dbReference type="ARBA" id="ARBA00022989"/>
    </source>
</evidence>
<keyword evidence="5" id="KW-0762">Sugar transport</keyword>
<dbReference type="InterPro" id="IPR005828">
    <property type="entry name" value="MFS_sugar_transport-like"/>
</dbReference>
<dbReference type="Pfam" id="PF00083">
    <property type="entry name" value="Sugar_tr"/>
    <property type="match status" value="1"/>
</dbReference>
<reference evidence="13" key="1">
    <citation type="submission" date="2014-07" db="EMBL/GenBank/DDBJ databases">
        <authorList>
            <person name="Santos-Garcia D."/>
        </authorList>
    </citation>
    <scope>NUCLEOTIDE SEQUENCE [LARGE SCALE GENOMIC DNA]</scope>
</reference>
<evidence type="ECO:0000313" key="13">
    <source>
        <dbReference type="Proteomes" id="UP000032420"/>
    </source>
</evidence>